<dbReference type="PANTHER" id="PTHR23547">
    <property type="entry name" value="MAJOR FACILITATOR SUPERFAMILY DOMAIN, GENERAL SUBSTRATE TRANSPORTER"/>
    <property type="match status" value="1"/>
</dbReference>
<keyword evidence="2 4" id="KW-1133">Transmembrane helix</keyword>
<dbReference type="OrthoDB" id="186809at2"/>
<keyword evidence="6" id="KW-1185">Reference proteome</keyword>
<reference evidence="5 6" key="1">
    <citation type="submission" date="2019-02" db="EMBL/GenBank/DDBJ databases">
        <title>Deep-cultivation of Planctomycetes and their phenomic and genomic characterization uncovers novel biology.</title>
        <authorList>
            <person name="Wiegand S."/>
            <person name="Jogler M."/>
            <person name="Boedeker C."/>
            <person name="Pinto D."/>
            <person name="Vollmers J."/>
            <person name="Rivas-Marin E."/>
            <person name="Kohn T."/>
            <person name="Peeters S.H."/>
            <person name="Heuer A."/>
            <person name="Rast P."/>
            <person name="Oberbeckmann S."/>
            <person name="Bunk B."/>
            <person name="Jeske O."/>
            <person name="Meyerdierks A."/>
            <person name="Storesund J.E."/>
            <person name="Kallscheuer N."/>
            <person name="Luecker S."/>
            <person name="Lage O.M."/>
            <person name="Pohl T."/>
            <person name="Merkel B.J."/>
            <person name="Hornburger P."/>
            <person name="Mueller R.-W."/>
            <person name="Bruemmer F."/>
            <person name="Labrenz M."/>
            <person name="Spormann A.M."/>
            <person name="Op den Camp H."/>
            <person name="Overmann J."/>
            <person name="Amann R."/>
            <person name="Jetten M.S.M."/>
            <person name="Mascher T."/>
            <person name="Medema M.H."/>
            <person name="Devos D.P."/>
            <person name="Kaster A.-K."/>
            <person name="Ovreas L."/>
            <person name="Rohde M."/>
            <person name="Galperin M.Y."/>
            <person name="Jogler C."/>
        </authorList>
    </citation>
    <scope>NUCLEOTIDE SEQUENCE [LARGE SCALE GENOMIC DNA]</scope>
    <source>
        <strain evidence="5 6">Pla163</strain>
    </source>
</reference>
<sequence length="417" mass="43249">MSTTPSAPVHGNAHGSRDYALVTAAYWVFTLSDGALRTLVLLHLSDLGYAPLAIAGMFAAYEALGVLTNLAGGWLGARHGLKLPLGLGMALQAATLLALGGAASTLPLALLVAGQGACGMAKDLVKTSAKSYVKLVVPEHEGSRLMRLVSLLTGSKNALKGVGFLLGGVLLGSIGFANTCYALGSALVVAGAVALAFLPPRPGQRAGSRVRELLSKDARLNWLAAARLFLFAARDVWFVLAVPVFLRVELGWSLAEVSGFLAAWTIGYGIVQAFAPRWIGREPDARRLIAAGLALVVPLVLVALFLDRGVAPGPVLVVGLSLFGLVFAANSALHSFLVVRYATRERVALDVGFYYASNALGRLVGTVASGWIYQSAGAGDGGPTAGVVRCVLAAALLAALAFAFGLPLRRAERARLT</sequence>
<keyword evidence="3 4" id="KW-0472">Membrane</keyword>
<dbReference type="AlphaFoldDB" id="A0A518CW30"/>
<dbReference type="InterPro" id="IPR011701">
    <property type="entry name" value="MFS"/>
</dbReference>
<dbReference type="SUPFAM" id="SSF103473">
    <property type="entry name" value="MFS general substrate transporter"/>
    <property type="match status" value="1"/>
</dbReference>
<feature type="transmembrane region" description="Helical" evidence="4">
    <location>
        <begin position="287"/>
        <end position="306"/>
    </location>
</feature>
<name>A0A518CW30_9BACT</name>
<evidence type="ECO:0000313" key="6">
    <source>
        <dbReference type="Proteomes" id="UP000319342"/>
    </source>
</evidence>
<evidence type="ECO:0000256" key="2">
    <source>
        <dbReference type="ARBA" id="ARBA00022989"/>
    </source>
</evidence>
<dbReference type="EMBL" id="CP036290">
    <property type="protein sequence ID" value="QDU83435.1"/>
    <property type="molecule type" value="Genomic_DNA"/>
</dbReference>
<keyword evidence="1 4" id="KW-0812">Transmembrane</keyword>
<evidence type="ECO:0000313" key="5">
    <source>
        <dbReference type="EMBL" id="QDU83435.1"/>
    </source>
</evidence>
<feature type="transmembrane region" description="Helical" evidence="4">
    <location>
        <begin position="386"/>
        <end position="408"/>
    </location>
</feature>
<accession>A0A518CW30</accession>
<feature type="transmembrane region" description="Helical" evidence="4">
    <location>
        <begin position="252"/>
        <end position="275"/>
    </location>
</feature>
<dbReference type="PANTHER" id="PTHR23547:SF1">
    <property type="entry name" value="MAJOR FACILITATOR SUPERFAMILY MFS_1"/>
    <property type="match status" value="1"/>
</dbReference>
<feature type="transmembrane region" description="Helical" evidence="4">
    <location>
        <begin position="89"/>
        <end position="113"/>
    </location>
</feature>
<protein>
    <submittedName>
        <fullName evidence="5">Major Facilitator Superfamily protein</fullName>
    </submittedName>
</protein>
<proteinExistence type="predicted"/>
<dbReference type="GO" id="GO:0022857">
    <property type="term" value="F:transmembrane transporter activity"/>
    <property type="evidence" value="ECO:0007669"/>
    <property type="project" value="InterPro"/>
</dbReference>
<dbReference type="Pfam" id="PF07690">
    <property type="entry name" value="MFS_1"/>
    <property type="match status" value="2"/>
</dbReference>
<feature type="transmembrane region" description="Helical" evidence="4">
    <location>
        <begin position="20"/>
        <end position="40"/>
    </location>
</feature>
<feature type="transmembrane region" description="Helical" evidence="4">
    <location>
        <begin position="52"/>
        <end position="77"/>
    </location>
</feature>
<feature type="transmembrane region" description="Helical" evidence="4">
    <location>
        <begin position="157"/>
        <end position="175"/>
    </location>
</feature>
<feature type="transmembrane region" description="Helical" evidence="4">
    <location>
        <begin position="318"/>
        <end position="339"/>
    </location>
</feature>
<dbReference type="Proteomes" id="UP000319342">
    <property type="component" value="Chromosome"/>
</dbReference>
<organism evidence="5 6">
    <name type="scientific">Rohdeia mirabilis</name>
    <dbReference type="NCBI Taxonomy" id="2528008"/>
    <lineage>
        <taxon>Bacteria</taxon>
        <taxon>Pseudomonadati</taxon>
        <taxon>Planctomycetota</taxon>
        <taxon>Planctomycetia</taxon>
        <taxon>Planctomycetia incertae sedis</taxon>
        <taxon>Rohdeia</taxon>
    </lineage>
</organism>
<feature type="transmembrane region" description="Helical" evidence="4">
    <location>
        <begin position="181"/>
        <end position="199"/>
    </location>
</feature>
<evidence type="ECO:0000256" key="1">
    <source>
        <dbReference type="ARBA" id="ARBA00022692"/>
    </source>
</evidence>
<dbReference type="InterPro" id="IPR047769">
    <property type="entry name" value="MFS_ArsJ"/>
</dbReference>
<dbReference type="RefSeq" id="WP_145183112.1">
    <property type="nucleotide sequence ID" value="NZ_CP036290.1"/>
</dbReference>
<dbReference type="InterPro" id="IPR036259">
    <property type="entry name" value="MFS_trans_sf"/>
</dbReference>
<evidence type="ECO:0000256" key="3">
    <source>
        <dbReference type="ARBA" id="ARBA00023136"/>
    </source>
</evidence>
<gene>
    <name evidence="5" type="ORF">Pla163_05340</name>
</gene>
<feature type="transmembrane region" description="Helical" evidence="4">
    <location>
        <begin position="351"/>
        <end position="374"/>
    </location>
</feature>
<dbReference type="Gene3D" id="1.20.1250.20">
    <property type="entry name" value="MFS general substrate transporter like domains"/>
    <property type="match status" value="1"/>
</dbReference>
<feature type="transmembrane region" description="Helical" evidence="4">
    <location>
        <begin position="220"/>
        <end position="246"/>
    </location>
</feature>
<dbReference type="NCBIfam" id="NF033734">
    <property type="entry name" value="MFS_ArsJ"/>
    <property type="match status" value="1"/>
</dbReference>
<evidence type="ECO:0000256" key="4">
    <source>
        <dbReference type="SAM" id="Phobius"/>
    </source>
</evidence>